<dbReference type="SUPFAM" id="SSF161098">
    <property type="entry name" value="MetI-like"/>
    <property type="match status" value="1"/>
</dbReference>
<keyword evidence="6 11" id="KW-0812">Transmembrane</keyword>
<keyword evidence="3 11" id="KW-0813">Transport</keyword>
<reference evidence="13 14" key="1">
    <citation type="journal article" date="2009" name="Environ. Microbiol.">
        <title>Genome sequence of Desulfobacterium autotrophicum HRM2, a marine sulfate reducer oxidizing organic carbon completely to carbon dioxide.</title>
        <authorList>
            <person name="Strittmatter A.W."/>
            <person name="Liesegang H."/>
            <person name="Rabus R."/>
            <person name="Decker I."/>
            <person name="Amann J."/>
            <person name="Andres S."/>
            <person name="Henne A."/>
            <person name="Fricke W.F."/>
            <person name="Martinez-Arias R."/>
            <person name="Bartels D."/>
            <person name="Goesmann A."/>
            <person name="Krause L."/>
            <person name="Puehler A."/>
            <person name="Klenk H.P."/>
            <person name="Richter M."/>
            <person name="Schuler M."/>
            <person name="Gloeckner F.O."/>
            <person name="Meyerdierks A."/>
            <person name="Gottschalk G."/>
            <person name="Amann R."/>
        </authorList>
    </citation>
    <scope>NUCLEOTIDE SEQUENCE [LARGE SCALE GENOMIC DNA]</scope>
    <source>
        <strain evidence="14">ATCC 43914 / DSM 3382 / HRM2</strain>
    </source>
</reference>
<evidence type="ECO:0000256" key="2">
    <source>
        <dbReference type="ARBA" id="ARBA00007069"/>
    </source>
</evidence>
<dbReference type="NCBIfam" id="NF007047">
    <property type="entry name" value="PRK09500.1"/>
    <property type="match status" value="1"/>
</dbReference>
<accession>C0Q8Z5</accession>
<name>C0Q8Z5_DESAH</name>
<dbReference type="EMBL" id="CP001087">
    <property type="protein sequence ID" value="ACN14485.1"/>
    <property type="molecule type" value="Genomic_DNA"/>
</dbReference>
<evidence type="ECO:0000256" key="10">
    <source>
        <dbReference type="ARBA" id="ARBA00039580"/>
    </source>
</evidence>
<evidence type="ECO:0000256" key="3">
    <source>
        <dbReference type="ARBA" id="ARBA00022448"/>
    </source>
</evidence>
<organism evidence="13 14">
    <name type="scientific">Desulforapulum autotrophicum (strain ATCC 43914 / DSM 3382 / VKM B-1955 / HRM2)</name>
    <name type="common">Desulfobacterium autotrophicum</name>
    <dbReference type="NCBI Taxonomy" id="177437"/>
    <lineage>
        <taxon>Bacteria</taxon>
        <taxon>Pseudomonadati</taxon>
        <taxon>Thermodesulfobacteriota</taxon>
        <taxon>Desulfobacteria</taxon>
        <taxon>Desulfobacterales</taxon>
        <taxon>Desulfobacteraceae</taxon>
        <taxon>Desulforapulum</taxon>
    </lineage>
</organism>
<feature type="transmembrane region" description="Helical" evidence="11">
    <location>
        <begin position="94"/>
        <end position="121"/>
    </location>
</feature>
<comment type="subcellular location">
    <subcellularLocation>
        <location evidence="1">Cell inner membrane</location>
        <topology evidence="1">Multi-pass membrane protein</topology>
    </subcellularLocation>
    <subcellularLocation>
        <location evidence="11">Cell membrane</location>
        <topology evidence="11">Multi-pass membrane protein</topology>
    </subcellularLocation>
</comment>
<evidence type="ECO:0000256" key="6">
    <source>
        <dbReference type="ARBA" id="ARBA00022692"/>
    </source>
</evidence>
<dbReference type="Pfam" id="PF00528">
    <property type="entry name" value="BPD_transp_1"/>
    <property type="match status" value="1"/>
</dbReference>
<evidence type="ECO:0000256" key="5">
    <source>
        <dbReference type="ARBA" id="ARBA00022519"/>
    </source>
</evidence>
<feature type="transmembrane region" description="Helical" evidence="11">
    <location>
        <begin position="171"/>
        <end position="190"/>
    </location>
</feature>
<dbReference type="CDD" id="cd06261">
    <property type="entry name" value="TM_PBP2"/>
    <property type="match status" value="1"/>
</dbReference>
<dbReference type="AlphaFoldDB" id="C0Q8Z5"/>
<dbReference type="HOGENOM" id="CLU_016047_3_0_7"/>
<gene>
    <name evidence="13" type="primary">potC2</name>
    <name evidence="13" type="ordered locus">HRM2_13760</name>
</gene>
<evidence type="ECO:0000313" key="13">
    <source>
        <dbReference type="EMBL" id="ACN14485.1"/>
    </source>
</evidence>
<dbReference type="eggNOG" id="COG1177">
    <property type="taxonomic scope" value="Bacteria"/>
</dbReference>
<proteinExistence type="inferred from homology"/>
<evidence type="ECO:0000256" key="11">
    <source>
        <dbReference type="RuleBase" id="RU363032"/>
    </source>
</evidence>
<dbReference type="PANTHER" id="PTHR43848">
    <property type="entry name" value="PUTRESCINE TRANSPORT SYSTEM PERMEASE PROTEIN POTI"/>
    <property type="match status" value="1"/>
</dbReference>
<evidence type="ECO:0000256" key="7">
    <source>
        <dbReference type="ARBA" id="ARBA00022989"/>
    </source>
</evidence>
<dbReference type="InterPro" id="IPR000515">
    <property type="entry name" value="MetI-like"/>
</dbReference>
<dbReference type="Gene3D" id="1.10.3720.10">
    <property type="entry name" value="MetI-like"/>
    <property type="match status" value="1"/>
</dbReference>
<dbReference type="InterPro" id="IPR051789">
    <property type="entry name" value="Bact_Polyamine_Transport"/>
</dbReference>
<feature type="transmembrane region" description="Helical" evidence="11">
    <location>
        <begin position="7"/>
        <end position="29"/>
    </location>
</feature>
<keyword evidence="14" id="KW-1185">Reference proteome</keyword>
<evidence type="ECO:0000256" key="8">
    <source>
        <dbReference type="ARBA" id="ARBA00023136"/>
    </source>
</evidence>
<feature type="transmembrane region" description="Helical" evidence="11">
    <location>
        <begin position="58"/>
        <end position="82"/>
    </location>
</feature>
<protein>
    <recommendedName>
        <fullName evidence="10">Spermidine/putrescine transport system permease protein PotC</fullName>
    </recommendedName>
</protein>
<feature type="domain" description="ABC transmembrane type-1" evidence="12">
    <location>
        <begin position="59"/>
        <end position="247"/>
    </location>
</feature>
<evidence type="ECO:0000256" key="4">
    <source>
        <dbReference type="ARBA" id="ARBA00022475"/>
    </source>
</evidence>
<dbReference type="PANTHER" id="PTHR43848:SF5">
    <property type="entry name" value="SPERMIDINE_PUTRESCINE TRANSPORT SYSTEM PERMEASE PROTEIN POTC"/>
    <property type="match status" value="1"/>
</dbReference>
<evidence type="ECO:0000256" key="1">
    <source>
        <dbReference type="ARBA" id="ARBA00004429"/>
    </source>
</evidence>
<feature type="transmembrane region" description="Helical" evidence="11">
    <location>
        <begin position="127"/>
        <end position="150"/>
    </location>
</feature>
<dbReference type="GO" id="GO:0055085">
    <property type="term" value="P:transmembrane transport"/>
    <property type="evidence" value="ECO:0007669"/>
    <property type="project" value="InterPro"/>
</dbReference>
<evidence type="ECO:0000313" key="14">
    <source>
        <dbReference type="Proteomes" id="UP000000442"/>
    </source>
</evidence>
<sequence>MKRFIGVSWLTAVYAFLYIPLFTLMVYSFNSAKFTTVWKGFTLKWYVKLFENQQLLDAFFNSMTVAVVSSIIATAIGTLGAFAVNRYRFVGRKVFFGLVHSVMMSPDIVMGISLLMLFVLMGVETGFLTLLLAHVTFCLPFVIVTVHARISGFDPAVVDAARDLGAGEFETFFRIILPMILPAVLAGWLLSFTLSLDDVIISFFVTGPEFEILPLKIYSMVRLGVKPEVNALCSILFLITLAALALAHLLTKERALK</sequence>
<keyword evidence="7 11" id="KW-1133">Transmembrane helix</keyword>
<dbReference type="InterPro" id="IPR035906">
    <property type="entry name" value="MetI-like_sf"/>
</dbReference>
<comment type="function">
    <text evidence="9">Required for the activity of the bacterial periplasmic transport system of putrescine and spermidine.</text>
</comment>
<feature type="transmembrane region" description="Helical" evidence="11">
    <location>
        <begin position="229"/>
        <end position="250"/>
    </location>
</feature>
<comment type="similarity">
    <text evidence="2">Belongs to the binding-protein-dependent transport system permease family. CysTW subfamily.</text>
</comment>
<dbReference type="Proteomes" id="UP000000442">
    <property type="component" value="Chromosome"/>
</dbReference>
<keyword evidence="4" id="KW-1003">Cell membrane</keyword>
<dbReference type="RefSeq" id="WP_015903272.1">
    <property type="nucleotide sequence ID" value="NC_012108.1"/>
</dbReference>
<evidence type="ECO:0000256" key="9">
    <source>
        <dbReference type="ARBA" id="ARBA00037216"/>
    </source>
</evidence>
<keyword evidence="8 11" id="KW-0472">Membrane</keyword>
<dbReference type="OrthoDB" id="9782004at2"/>
<dbReference type="STRING" id="177437.HRM2_13760"/>
<dbReference type="GO" id="GO:0005886">
    <property type="term" value="C:plasma membrane"/>
    <property type="evidence" value="ECO:0007669"/>
    <property type="project" value="UniProtKB-SubCell"/>
</dbReference>
<dbReference type="KEGG" id="dat:HRM2_13760"/>
<evidence type="ECO:0000259" key="12">
    <source>
        <dbReference type="PROSITE" id="PS50928"/>
    </source>
</evidence>
<dbReference type="PROSITE" id="PS50928">
    <property type="entry name" value="ABC_TM1"/>
    <property type="match status" value="1"/>
</dbReference>
<keyword evidence="5" id="KW-0997">Cell inner membrane</keyword>